<comment type="similarity">
    <text evidence="1 4">Belongs to the iron/ascorbate-dependent oxidoreductase family.</text>
</comment>
<sequence>MAPPTAVVATPPVVHPVNHKGVKHLLESGIRTLPPAYIAPQDDTTVTQPLITNPTSFPIIDISALDDPNGRTAVVNAIISACTNGGYFLVTNHGIKQSTMGDLLKAVETFFDLPLDEKMKYASDEDMAPVRYGSSLNTNEPQPHHFWRDYLRHFGRPVIAESCHLWPSTPSNYTELAKEFLETSWEISMKLAGALSEGMGKEKNYIEGTLGEGLQTISCNYYPPCPQPELAIGVGAHTDQGGISILMDNHVDGLQMKHEGKWISVPHVPGALVVNLGDYLEEVSEGKYKAAEHRVMVNDVKGRISVAVGNGREIKHYGCGHLVLRFV</sequence>
<evidence type="ECO:0000313" key="6">
    <source>
        <dbReference type="EMBL" id="QKK82619.1"/>
    </source>
</evidence>
<dbReference type="InterPro" id="IPR005123">
    <property type="entry name" value="Oxoglu/Fe-dep_dioxygenase_dom"/>
</dbReference>
<dbReference type="Pfam" id="PF03171">
    <property type="entry name" value="2OG-FeII_Oxy"/>
    <property type="match status" value="1"/>
</dbReference>
<dbReference type="PROSITE" id="PS51471">
    <property type="entry name" value="FE2OG_OXY"/>
    <property type="match status" value="1"/>
</dbReference>
<evidence type="ECO:0000256" key="2">
    <source>
        <dbReference type="ARBA" id="ARBA00022723"/>
    </source>
</evidence>
<dbReference type="EC" id="1.14.11.9" evidence="6"/>
<protein>
    <submittedName>
        <fullName evidence="6">Flavanone 3-dioxygenase</fullName>
        <ecNumber evidence="6">1.14.11.9</ecNumber>
    </submittedName>
</protein>
<dbReference type="InterPro" id="IPR026992">
    <property type="entry name" value="DIOX_N"/>
</dbReference>
<name>A0A6M9BJL7_9ROSI</name>
<dbReference type="GO" id="GO:0045486">
    <property type="term" value="F:flavanone 3-dioxygenase activity"/>
    <property type="evidence" value="ECO:0007669"/>
    <property type="project" value="UniProtKB-EC"/>
</dbReference>
<dbReference type="InterPro" id="IPR050295">
    <property type="entry name" value="Plant_2OG-oxidoreductases"/>
</dbReference>
<dbReference type="InterPro" id="IPR044861">
    <property type="entry name" value="IPNS-like_FE2OG_OXY"/>
</dbReference>
<accession>A0A6M9BJL7</accession>
<reference evidence="6" key="1">
    <citation type="submission" date="2019-05" db="EMBL/GenBank/DDBJ databases">
        <authorList>
            <person name="Wang Y."/>
            <person name="Yuan X."/>
        </authorList>
    </citation>
    <scope>NUCLEOTIDE SEQUENCE</scope>
</reference>
<keyword evidence="3 4" id="KW-0408">Iron</keyword>
<evidence type="ECO:0000259" key="5">
    <source>
        <dbReference type="PROSITE" id="PS51471"/>
    </source>
</evidence>
<dbReference type="Pfam" id="PF14226">
    <property type="entry name" value="DIOX_N"/>
    <property type="match status" value="1"/>
</dbReference>
<feature type="domain" description="Fe2OG dioxygenase" evidence="5">
    <location>
        <begin position="213"/>
        <end position="315"/>
    </location>
</feature>
<dbReference type="Gene3D" id="2.60.120.330">
    <property type="entry name" value="B-lactam Antibiotic, Isopenicillin N Synthase, Chain"/>
    <property type="match status" value="1"/>
</dbReference>
<dbReference type="SUPFAM" id="SSF51197">
    <property type="entry name" value="Clavaminate synthase-like"/>
    <property type="match status" value="1"/>
</dbReference>
<evidence type="ECO:0000256" key="3">
    <source>
        <dbReference type="ARBA" id="ARBA00023004"/>
    </source>
</evidence>
<keyword evidence="4 6" id="KW-0560">Oxidoreductase</keyword>
<proteinExistence type="evidence at transcript level"/>
<keyword evidence="6" id="KW-0223">Dioxygenase</keyword>
<dbReference type="GO" id="GO:0046872">
    <property type="term" value="F:metal ion binding"/>
    <property type="evidence" value="ECO:0007669"/>
    <property type="project" value="UniProtKB-KW"/>
</dbReference>
<evidence type="ECO:0000256" key="1">
    <source>
        <dbReference type="ARBA" id="ARBA00008056"/>
    </source>
</evidence>
<keyword evidence="2 4" id="KW-0479">Metal-binding</keyword>
<dbReference type="EMBL" id="MK953730">
    <property type="protein sequence ID" value="QKK82619.1"/>
    <property type="molecule type" value="mRNA"/>
</dbReference>
<dbReference type="InterPro" id="IPR027443">
    <property type="entry name" value="IPNS-like_sf"/>
</dbReference>
<evidence type="ECO:0000256" key="4">
    <source>
        <dbReference type="RuleBase" id="RU003682"/>
    </source>
</evidence>
<organism evidence="6">
    <name type="scientific">Zanthoxylum armatum</name>
    <dbReference type="NCBI Taxonomy" id="67938"/>
    <lineage>
        <taxon>Eukaryota</taxon>
        <taxon>Viridiplantae</taxon>
        <taxon>Streptophyta</taxon>
        <taxon>Embryophyta</taxon>
        <taxon>Tracheophyta</taxon>
        <taxon>Spermatophyta</taxon>
        <taxon>Magnoliopsida</taxon>
        <taxon>eudicotyledons</taxon>
        <taxon>Gunneridae</taxon>
        <taxon>Pentapetalae</taxon>
        <taxon>rosids</taxon>
        <taxon>malvids</taxon>
        <taxon>Sapindales</taxon>
        <taxon>Rutaceae</taxon>
        <taxon>Zanthoxyloideae</taxon>
        <taxon>Zanthoxylum</taxon>
    </lineage>
</organism>
<dbReference type="PANTHER" id="PTHR47991">
    <property type="entry name" value="OXOGLUTARATE/IRON-DEPENDENT DIOXYGENASE"/>
    <property type="match status" value="1"/>
</dbReference>
<dbReference type="AlphaFoldDB" id="A0A6M9BJL7"/>